<dbReference type="AlphaFoldDB" id="A0A438JWP6"/>
<name>A0A438JWP6_VITVI</name>
<dbReference type="Proteomes" id="UP000288805">
    <property type="component" value="Unassembled WGS sequence"/>
</dbReference>
<dbReference type="GO" id="GO:0016301">
    <property type="term" value="F:kinase activity"/>
    <property type="evidence" value="ECO:0007669"/>
    <property type="project" value="UniProtKB-KW"/>
</dbReference>
<evidence type="ECO:0000313" key="1">
    <source>
        <dbReference type="EMBL" id="RVX13363.1"/>
    </source>
</evidence>
<evidence type="ECO:0000313" key="2">
    <source>
        <dbReference type="Proteomes" id="UP000288805"/>
    </source>
</evidence>
<comment type="caution">
    <text evidence="1">The sequence shown here is derived from an EMBL/GenBank/DDBJ whole genome shotgun (WGS) entry which is preliminary data.</text>
</comment>
<keyword evidence="1" id="KW-0808">Transferase</keyword>
<organism evidence="1 2">
    <name type="scientific">Vitis vinifera</name>
    <name type="common">Grape</name>
    <dbReference type="NCBI Taxonomy" id="29760"/>
    <lineage>
        <taxon>Eukaryota</taxon>
        <taxon>Viridiplantae</taxon>
        <taxon>Streptophyta</taxon>
        <taxon>Embryophyta</taxon>
        <taxon>Tracheophyta</taxon>
        <taxon>Spermatophyta</taxon>
        <taxon>Magnoliopsida</taxon>
        <taxon>eudicotyledons</taxon>
        <taxon>Gunneridae</taxon>
        <taxon>Pentapetalae</taxon>
        <taxon>rosids</taxon>
        <taxon>Vitales</taxon>
        <taxon>Vitaceae</taxon>
        <taxon>Viteae</taxon>
        <taxon>Vitis</taxon>
    </lineage>
</organism>
<proteinExistence type="predicted"/>
<accession>A0A438JWP6</accession>
<gene>
    <name evidence="1" type="primary">VvCHDp000410_4</name>
    <name evidence="1" type="ORF">CK203_020996</name>
</gene>
<protein>
    <submittedName>
        <fullName evidence="1">Putative LRR receptor-like serine/threonine-protein kinase</fullName>
    </submittedName>
</protein>
<dbReference type="EMBL" id="QGNW01000024">
    <property type="protein sequence ID" value="RVX13363.1"/>
    <property type="molecule type" value="Genomic_DNA"/>
</dbReference>
<keyword evidence="1" id="KW-0418">Kinase</keyword>
<reference evidence="1 2" key="1">
    <citation type="journal article" date="2018" name="PLoS Genet.">
        <title>Population sequencing reveals clonal diversity and ancestral inbreeding in the grapevine cultivar Chardonnay.</title>
        <authorList>
            <person name="Roach M.J."/>
            <person name="Johnson D.L."/>
            <person name="Bohlmann J."/>
            <person name="van Vuuren H.J."/>
            <person name="Jones S.J."/>
            <person name="Pretorius I.S."/>
            <person name="Schmidt S.A."/>
            <person name="Borneman A.R."/>
        </authorList>
    </citation>
    <scope>NUCLEOTIDE SEQUENCE [LARGE SCALE GENOMIC DNA]</scope>
    <source>
        <strain evidence="2">cv. Chardonnay</strain>
        <tissue evidence="1">Leaf</tissue>
    </source>
</reference>
<sequence length="185" mass="21280">MKPRRRVGLRSPSRRRIQSLDIMTSCSSLLIQTTSNLRLDIVQHGPPPFWTKDLFSGPLFVMLFILHSKWKICVKSNSHFAVEEADVYSFGIVALEIVSGRSNTTYRPKEECIYRLDWVISTTFFIHDLLFVSGSIFKDEWLSKLQAVKPVGNLEYTSRALIKREGEFDGSSRPQIGLRLQQNKD</sequence>
<keyword evidence="1" id="KW-0675">Receptor</keyword>